<dbReference type="EMBL" id="JACSIT010000115">
    <property type="protein sequence ID" value="MBC6995034.1"/>
    <property type="molecule type" value="Genomic_DNA"/>
</dbReference>
<keyword evidence="5" id="KW-0175">Coiled coil</keyword>
<keyword evidence="7" id="KW-0732">Signal</keyword>
<dbReference type="InterPro" id="IPR003594">
    <property type="entry name" value="HATPase_dom"/>
</dbReference>
<keyword evidence="3" id="KW-0597">Phosphoprotein</keyword>
<organism evidence="9 10">
    <name type="scientific">Neolewinella lacunae</name>
    <dbReference type="NCBI Taxonomy" id="1517758"/>
    <lineage>
        <taxon>Bacteria</taxon>
        <taxon>Pseudomonadati</taxon>
        <taxon>Bacteroidota</taxon>
        <taxon>Saprospiria</taxon>
        <taxon>Saprospirales</taxon>
        <taxon>Lewinellaceae</taxon>
        <taxon>Neolewinella</taxon>
    </lineage>
</organism>
<feature type="chain" id="PRO_5037273559" description="histidine kinase" evidence="7">
    <location>
        <begin position="20"/>
        <end position="705"/>
    </location>
</feature>
<dbReference type="Pfam" id="PF02518">
    <property type="entry name" value="HATPase_c"/>
    <property type="match status" value="1"/>
</dbReference>
<keyword evidence="6" id="KW-0812">Transmembrane</keyword>
<sequence length="705" mass="78143">MLRTTVFAVLVLVIATRLAAQLGTDSLLAIAATLPDDAAKARYLEDCTNGLPPQAFSDPVGLQQERLALSKRLRAGQQEFTVVLELIGAANLMGQFGLADSLALHYASRIEEVEAAETRVSIYHEAAKSAFFAQQYPQSIRYDSLALQLLLDTPEDFPRDSFAISIYSYLGKAFNASGQFISAVEALNDGLNGLAGLKIKAPKVGEFYTELGIVYSQIGLYDRAVDYFNRNLNSNPDPINQGLTEINIGRNLLLTKNYSQALRRYLRVLELELPAAARASMFPYAYQGSIEAYYRLGQVDSLDYYFRQFTAFQRGNSSLELAGNFIYRQSQFFSELAQDQLAAAELTGRALYQDAIAKNDPAERLMYTELLAELYRRRGDYRQADFFSQELLGLQDSIQSANRNDALLLYYNQFETQEKENQILRLDRERAVAEARRQQYQTAAALLALLLLMGGFFYWQLRKARHKLASQNEMLNQLNATKDRFFSIIAHDLRNPIVALQTAEFQVDTLHARGNTEGVKQTVALVSQTARQLNRLLDNLMQWALGQAGAITLQKETLPLRETIAENLALYAPAAQGKSVALRNEVPPECTVLADHNALQTILRNLIANALKFSPEHGDAAVVVAHRRTGGMDVITVSDSGPGIPANEMAGLFQLHRGKAGSGQRKTGTGLGLILCQEMAELHGGRLEVNSVVGQGTTFSVFLPR</sequence>
<comment type="catalytic activity">
    <reaction evidence="1">
        <text>ATP + protein L-histidine = ADP + protein N-phospho-L-histidine.</text>
        <dbReference type="EC" id="2.7.13.3"/>
    </reaction>
</comment>
<evidence type="ECO:0000256" key="6">
    <source>
        <dbReference type="SAM" id="Phobius"/>
    </source>
</evidence>
<dbReference type="Gene3D" id="3.30.565.10">
    <property type="entry name" value="Histidine kinase-like ATPase, C-terminal domain"/>
    <property type="match status" value="1"/>
</dbReference>
<dbReference type="SMART" id="SM00387">
    <property type="entry name" value="HATPase_c"/>
    <property type="match status" value="1"/>
</dbReference>
<feature type="signal peptide" evidence="7">
    <location>
        <begin position="1"/>
        <end position="19"/>
    </location>
</feature>
<dbReference type="InterPro" id="IPR036097">
    <property type="entry name" value="HisK_dim/P_sf"/>
</dbReference>
<name>A0A923T8Y6_9BACT</name>
<dbReference type="GO" id="GO:0000155">
    <property type="term" value="F:phosphorelay sensor kinase activity"/>
    <property type="evidence" value="ECO:0007669"/>
    <property type="project" value="InterPro"/>
</dbReference>
<dbReference type="SMART" id="SM00388">
    <property type="entry name" value="HisKA"/>
    <property type="match status" value="1"/>
</dbReference>
<dbReference type="InterPro" id="IPR004358">
    <property type="entry name" value="Sig_transdc_His_kin-like_C"/>
</dbReference>
<dbReference type="InterPro" id="IPR019734">
    <property type="entry name" value="TPR_rpt"/>
</dbReference>
<dbReference type="PROSITE" id="PS50005">
    <property type="entry name" value="TPR"/>
    <property type="match status" value="1"/>
</dbReference>
<dbReference type="CDD" id="cd00082">
    <property type="entry name" value="HisKA"/>
    <property type="match status" value="1"/>
</dbReference>
<dbReference type="SUPFAM" id="SSF48452">
    <property type="entry name" value="TPR-like"/>
    <property type="match status" value="1"/>
</dbReference>
<proteinExistence type="predicted"/>
<evidence type="ECO:0000256" key="3">
    <source>
        <dbReference type="ARBA" id="ARBA00022553"/>
    </source>
</evidence>
<keyword evidence="4" id="KW-0802">TPR repeat</keyword>
<dbReference type="Gene3D" id="1.25.40.10">
    <property type="entry name" value="Tetratricopeptide repeat domain"/>
    <property type="match status" value="2"/>
</dbReference>
<dbReference type="CDD" id="cd00075">
    <property type="entry name" value="HATPase"/>
    <property type="match status" value="1"/>
</dbReference>
<dbReference type="AlphaFoldDB" id="A0A923T8Y6"/>
<evidence type="ECO:0000256" key="1">
    <source>
        <dbReference type="ARBA" id="ARBA00000085"/>
    </source>
</evidence>
<dbReference type="PROSITE" id="PS50293">
    <property type="entry name" value="TPR_REGION"/>
    <property type="match status" value="1"/>
</dbReference>
<dbReference type="InterPro" id="IPR036890">
    <property type="entry name" value="HATPase_C_sf"/>
</dbReference>
<protein>
    <recommendedName>
        <fullName evidence="2">histidine kinase</fullName>
        <ecNumber evidence="2">2.7.13.3</ecNumber>
    </recommendedName>
</protein>
<feature type="repeat" description="TPR" evidence="4">
    <location>
        <begin position="205"/>
        <end position="238"/>
    </location>
</feature>
<dbReference type="Proteomes" id="UP000650081">
    <property type="component" value="Unassembled WGS sequence"/>
</dbReference>
<dbReference type="Pfam" id="PF00512">
    <property type="entry name" value="HisKA"/>
    <property type="match status" value="1"/>
</dbReference>
<dbReference type="EC" id="2.7.13.3" evidence="2"/>
<evidence type="ECO:0000256" key="7">
    <source>
        <dbReference type="SAM" id="SignalP"/>
    </source>
</evidence>
<dbReference type="PRINTS" id="PR00344">
    <property type="entry name" value="BCTRLSENSOR"/>
</dbReference>
<dbReference type="SUPFAM" id="SSF47384">
    <property type="entry name" value="Homodimeric domain of signal transducing histidine kinase"/>
    <property type="match status" value="1"/>
</dbReference>
<dbReference type="Gene3D" id="1.10.287.130">
    <property type="match status" value="1"/>
</dbReference>
<evidence type="ECO:0000313" key="10">
    <source>
        <dbReference type="Proteomes" id="UP000650081"/>
    </source>
</evidence>
<gene>
    <name evidence="9" type="ORF">H9S92_12715</name>
</gene>
<feature type="coiled-coil region" evidence="5">
    <location>
        <begin position="416"/>
        <end position="481"/>
    </location>
</feature>
<keyword evidence="10" id="KW-1185">Reference proteome</keyword>
<dbReference type="PANTHER" id="PTHR43547">
    <property type="entry name" value="TWO-COMPONENT HISTIDINE KINASE"/>
    <property type="match status" value="1"/>
</dbReference>
<dbReference type="InterPro" id="IPR005467">
    <property type="entry name" value="His_kinase_dom"/>
</dbReference>
<dbReference type="PANTHER" id="PTHR43547:SF2">
    <property type="entry name" value="HYBRID SIGNAL TRANSDUCTION HISTIDINE KINASE C"/>
    <property type="match status" value="1"/>
</dbReference>
<dbReference type="InterPro" id="IPR011990">
    <property type="entry name" value="TPR-like_helical_dom_sf"/>
</dbReference>
<feature type="transmembrane region" description="Helical" evidence="6">
    <location>
        <begin position="440"/>
        <end position="459"/>
    </location>
</feature>
<accession>A0A923T8Y6</accession>
<evidence type="ECO:0000313" key="9">
    <source>
        <dbReference type="EMBL" id="MBC6995034.1"/>
    </source>
</evidence>
<comment type="caution">
    <text evidence="9">The sequence shown here is derived from an EMBL/GenBank/DDBJ whole genome shotgun (WGS) entry which is preliminary data.</text>
</comment>
<evidence type="ECO:0000256" key="5">
    <source>
        <dbReference type="SAM" id="Coils"/>
    </source>
</evidence>
<dbReference type="RefSeq" id="WP_187467087.1">
    <property type="nucleotide sequence ID" value="NZ_JACSIT010000115.1"/>
</dbReference>
<keyword evidence="6" id="KW-1133">Transmembrane helix</keyword>
<evidence type="ECO:0000256" key="2">
    <source>
        <dbReference type="ARBA" id="ARBA00012438"/>
    </source>
</evidence>
<dbReference type="SUPFAM" id="SSF55874">
    <property type="entry name" value="ATPase domain of HSP90 chaperone/DNA topoisomerase II/histidine kinase"/>
    <property type="match status" value="1"/>
</dbReference>
<evidence type="ECO:0000259" key="8">
    <source>
        <dbReference type="PROSITE" id="PS50109"/>
    </source>
</evidence>
<dbReference type="PROSITE" id="PS50109">
    <property type="entry name" value="HIS_KIN"/>
    <property type="match status" value="1"/>
</dbReference>
<feature type="domain" description="Histidine kinase" evidence="8">
    <location>
        <begin position="488"/>
        <end position="705"/>
    </location>
</feature>
<keyword evidence="6" id="KW-0472">Membrane</keyword>
<evidence type="ECO:0000256" key="4">
    <source>
        <dbReference type="PROSITE-ProRule" id="PRU00339"/>
    </source>
</evidence>
<reference evidence="9" key="1">
    <citation type="submission" date="2020-08" db="EMBL/GenBank/DDBJ databases">
        <title>Lewinella bacteria from marine environments.</title>
        <authorList>
            <person name="Zhong Y."/>
        </authorList>
    </citation>
    <scope>NUCLEOTIDE SEQUENCE</scope>
    <source>
        <strain evidence="9">KCTC 42187</strain>
    </source>
</reference>
<dbReference type="InterPro" id="IPR003661">
    <property type="entry name" value="HisK_dim/P_dom"/>
</dbReference>